<evidence type="ECO:0000259" key="1">
    <source>
        <dbReference type="Pfam" id="PF12728"/>
    </source>
</evidence>
<dbReference type="EMBL" id="JAKZMM010000053">
    <property type="protein sequence ID" value="MCJ2382044.1"/>
    <property type="molecule type" value="Genomic_DNA"/>
</dbReference>
<dbReference type="RefSeq" id="WP_151896503.1">
    <property type="nucleotide sequence ID" value="NZ_JAKZMM010000053.1"/>
</dbReference>
<accession>A0ABT0C4W1</accession>
<name>A0ABT0C4W1_9BACT</name>
<reference evidence="2 3" key="1">
    <citation type="submission" date="2022-03" db="EMBL/GenBank/DDBJ databases">
        <title>Parabacteroides sp. nov. isolated from swine feces.</title>
        <authorList>
            <person name="Bak J.E."/>
        </authorList>
    </citation>
    <scope>NUCLEOTIDE SEQUENCE [LARGE SCALE GENOMIC DNA]</scope>
    <source>
        <strain evidence="2 3">AGMB00274</strain>
    </source>
</reference>
<dbReference type="Proteomes" id="UP001165444">
    <property type="component" value="Unassembled WGS sequence"/>
</dbReference>
<dbReference type="PANTHER" id="PTHR34585">
    <property type="match status" value="1"/>
</dbReference>
<evidence type="ECO:0000313" key="2">
    <source>
        <dbReference type="EMBL" id="MCJ2382044.1"/>
    </source>
</evidence>
<proteinExistence type="predicted"/>
<protein>
    <submittedName>
        <fullName evidence="2">Helix-turn-helix domain-containing protein</fullName>
    </submittedName>
</protein>
<sequence>MNGLLTGKHERILALFRKLDHMTDRLGSLSRSPRPVLDGEHYLTDRELSGRLKISRRTLQEYRNEGRLPYIQLGGKVLYRESDIEKMLRDGYRKARSPL</sequence>
<evidence type="ECO:0000313" key="3">
    <source>
        <dbReference type="Proteomes" id="UP001165444"/>
    </source>
</evidence>
<dbReference type="PANTHER" id="PTHR34585:SF22">
    <property type="entry name" value="HELIX-TURN-HELIX DOMAIN-CONTAINING PROTEIN"/>
    <property type="match status" value="1"/>
</dbReference>
<organism evidence="2 3">
    <name type="scientific">Parabacteroides faecalis</name>
    <dbReference type="NCBI Taxonomy" id="2924040"/>
    <lineage>
        <taxon>Bacteria</taxon>
        <taxon>Pseudomonadati</taxon>
        <taxon>Bacteroidota</taxon>
        <taxon>Bacteroidia</taxon>
        <taxon>Bacteroidales</taxon>
        <taxon>Tannerellaceae</taxon>
        <taxon>Parabacteroides</taxon>
    </lineage>
</organism>
<dbReference type="SUPFAM" id="SSF46955">
    <property type="entry name" value="Putative DNA-binding domain"/>
    <property type="match status" value="1"/>
</dbReference>
<gene>
    <name evidence="2" type="ORF">MUN53_15750</name>
</gene>
<feature type="domain" description="Helix-turn-helix" evidence="1">
    <location>
        <begin position="42"/>
        <end position="90"/>
    </location>
</feature>
<keyword evidence="3" id="KW-1185">Reference proteome</keyword>
<dbReference type="InterPro" id="IPR041657">
    <property type="entry name" value="HTH_17"/>
</dbReference>
<dbReference type="Pfam" id="PF12728">
    <property type="entry name" value="HTH_17"/>
    <property type="match status" value="1"/>
</dbReference>
<comment type="caution">
    <text evidence="2">The sequence shown here is derived from an EMBL/GenBank/DDBJ whole genome shotgun (WGS) entry which is preliminary data.</text>
</comment>
<dbReference type="InterPro" id="IPR009061">
    <property type="entry name" value="DNA-bd_dom_put_sf"/>
</dbReference>